<evidence type="ECO:0000313" key="5">
    <source>
        <dbReference type="Proteomes" id="UP000822688"/>
    </source>
</evidence>
<name>A0A8T0HH65_CERPU</name>
<dbReference type="Pfam" id="PF00849">
    <property type="entry name" value="PseudoU_synth_2"/>
    <property type="match status" value="1"/>
</dbReference>
<dbReference type="PANTHER" id="PTHR21600">
    <property type="entry name" value="MITOCHONDRIAL RNA PSEUDOURIDINE SYNTHASE"/>
    <property type="match status" value="1"/>
</dbReference>
<dbReference type="Gene3D" id="3.30.2350.10">
    <property type="entry name" value="Pseudouridine synthase"/>
    <property type="match status" value="1"/>
</dbReference>
<evidence type="ECO:0000313" key="4">
    <source>
        <dbReference type="EMBL" id="KAG0570465.1"/>
    </source>
</evidence>
<organism evidence="4 5">
    <name type="scientific">Ceratodon purpureus</name>
    <name type="common">Fire moss</name>
    <name type="synonym">Dicranum purpureum</name>
    <dbReference type="NCBI Taxonomy" id="3225"/>
    <lineage>
        <taxon>Eukaryota</taxon>
        <taxon>Viridiplantae</taxon>
        <taxon>Streptophyta</taxon>
        <taxon>Embryophyta</taxon>
        <taxon>Bryophyta</taxon>
        <taxon>Bryophytina</taxon>
        <taxon>Bryopsida</taxon>
        <taxon>Dicranidae</taxon>
        <taxon>Pseudoditrichales</taxon>
        <taxon>Ditrichaceae</taxon>
        <taxon>Ceratodon</taxon>
    </lineage>
</organism>
<feature type="region of interest" description="Disordered" evidence="2">
    <location>
        <begin position="256"/>
        <end position="278"/>
    </location>
</feature>
<dbReference type="GO" id="GO:0000455">
    <property type="term" value="P:enzyme-directed rRNA pseudouridine synthesis"/>
    <property type="evidence" value="ECO:0007669"/>
    <property type="project" value="TreeGrafter"/>
</dbReference>
<dbReference type="Proteomes" id="UP000822688">
    <property type="component" value="Chromosome 6"/>
</dbReference>
<protein>
    <recommendedName>
        <fullName evidence="3">Pseudouridine synthase RsuA/RluA-like domain-containing protein</fullName>
    </recommendedName>
</protein>
<dbReference type="GO" id="GO:0009982">
    <property type="term" value="F:pseudouridine synthase activity"/>
    <property type="evidence" value="ECO:0007669"/>
    <property type="project" value="InterPro"/>
</dbReference>
<evidence type="ECO:0000259" key="3">
    <source>
        <dbReference type="Pfam" id="PF00849"/>
    </source>
</evidence>
<comment type="catalytic activity">
    <reaction evidence="1">
        <text>a uridine in RNA = a pseudouridine in RNA</text>
        <dbReference type="Rhea" id="RHEA:48348"/>
        <dbReference type="Rhea" id="RHEA-COMP:12068"/>
        <dbReference type="Rhea" id="RHEA-COMP:12069"/>
        <dbReference type="ChEBI" id="CHEBI:65314"/>
        <dbReference type="ChEBI" id="CHEBI:65315"/>
    </reaction>
</comment>
<dbReference type="AlphaFoldDB" id="A0A8T0HH65"/>
<dbReference type="InterPro" id="IPR050188">
    <property type="entry name" value="RluA_PseudoU_synthase"/>
</dbReference>
<dbReference type="CDD" id="cd02557">
    <property type="entry name" value="PseudoU_synth_ScRIB2"/>
    <property type="match status" value="1"/>
</dbReference>
<gene>
    <name evidence="4" type="ORF">KC19_6G164400</name>
</gene>
<keyword evidence="5" id="KW-1185">Reference proteome</keyword>
<feature type="compositionally biased region" description="Basic and acidic residues" evidence="2">
    <location>
        <begin position="266"/>
        <end position="278"/>
    </location>
</feature>
<accession>A0A8T0HH65</accession>
<dbReference type="SUPFAM" id="SSF55120">
    <property type="entry name" value="Pseudouridine synthase"/>
    <property type="match status" value="1"/>
</dbReference>
<feature type="domain" description="Pseudouridine synthase RsuA/RluA-like" evidence="3">
    <location>
        <begin position="138"/>
        <end position="311"/>
    </location>
</feature>
<proteinExistence type="predicted"/>
<evidence type="ECO:0000256" key="1">
    <source>
        <dbReference type="ARBA" id="ARBA00000073"/>
    </source>
</evidence>
<comment type="caution">
    <text evidence="4">The sequence shown here is derived from an EMBL/GenBank/DDBJ whole genome shotgun (WGS) entry which is preliminary data.</text>
</comment>
<dbReference type="InterPro" id="IPR020103">
    <property type="entry name" value="PsdUridine_synth_cat_dom_sf"/>
</dbReference>
<dbReference type="InterPro" id="IPR006224">
    <property type="entry name" value="PsdUridine_synth_RluA-like_CS"/>
</dbReference>
<dbReference type="InterPro" id="IPR006145">
    <property type="entry name" value="PsdUridine_synth_RsuA/RluA"/>
</dbReference>
<dbReference type="PROSITE" id="PS01129">
    <property type="entry name" value="PSI_RLU"/>
    <property type="match status" value="1"/>
</dbReference>
<sequence length="508" mass="56445">MATTRLRPSDGQVEAVVEAQVAADLNITWETPSTPAHPDDYVIVNGTRMVRPYFFEFLAHVKRRWAGKTVVDLFAQEFRQRPREYYEEAVKLGRIRVEGKIVAPSYVVRDSETMSHFVHRHEPPVFAGAVTVLEEGPDVITVCKPASVPVHPCGQYRKNTVMSILEAERKTGQLFPVHRLDRLVSGLLILARNSRTADFFRQEIEAGVVQKQYVAKVKGVFPAEEVELNAAVLYDPREGRSSVEVRAPAEDIVAEMEPALQKASRKSPENDTKGKESCTRFQRLSTNGVDSIVRCMPQTGRTHQIRVHLQHLGFPIANDALYLHSNVAKRSKSNTTADRAAKLPEASETLSRVKETSCTSLSTGSVEGTINDAELGSKRSTALGADATNISQGDAIFDKEQEQHDKLQKTNENVDCKISLVVEQSDPSESTAVAFRETDPVCPVREDDGSQDISKITNTNFVVDPLCTHCPNLEPSGYIGDDDGLWLHCIRYSGTNWAYECPLPEWAL</sequence>
<dbReference type="PANTHER" id="PTHR21600:SF40">
    <property type="entry name" value="PSEUDOURIDYLATE SYNTHASE RPUSD2"/>
    <property type="match status" value="1"/>
</dbReference>
<dbReference type="EMBL" id="CM026427">
    <property type="protein sequence ID" value="KAG0570465.1"/>
    <property type="molecule type" value="Genomic_DNA"/>
</dbReference>
<evidence type="ECO:0000256" key="2">
    <source>
        <dbReference type="SAM" id="MobiDB-lite"/>
    </source>
</evidence>
<reference evidence="4 5" key="1">
    <citation type="submission" date="2020-06" db="EMBL/GenBank/DDBJ databases">
        <title>WGS assembly of Ceratodon purpureus strain R40.</title>
        <authorList>
            <person name="Carey S.B."/>
            <person name="Jenkins J."/>
            <person name="Shu S."/>
            <person name="Lovell J.T."/>
            <person name="Sreedasyam A."/>
            <person name="Maumus F."/>
            <person name="Tiley G.P."/>
            <person name="Fernandez-Pozo N."/>
            <person name="Barry K."/>
            <person name="Chen C."/>
            <person name="Wang M."/>
            <person name="Lipzen A."/>
            <person name="Daum C."/>
            <person name="Saski C.A."/>
            <person name="Payton A.C."/>
            <person name="Mcbreen J.C."/>
            <person name="Conrad R.E."/>
            <person name="Kollar L.M."/>
            <person name="Olsson S."/>
            <person name="Huttunen S."/>
            <person name="Landis J.B."/>
            <person name="Wickett N.J."/>
            <person name="Johnson M.G."/>
            <person name="Rensing S.A."/>
            <person name="Grimwood J."/>
            <person name="Schmutz J."/>
            <person name="Mcdaniel S.F."/>
        </authorList>
    </citation>
    <scope>NUCLEOTIDE SEQUENCE [LARGE SCALE GENOMIC DNA]</scope>
    <source>
        <strain evidence="4 5">R40</strain>
    </source>
</reference>
<dbReference type="GO" id="GO:0003723">
    <property type="term" value="F:RNA binding"/>
    <property type="evidence" value="ECO:0007669"/>
    <property type="project" value="InterPro"/>
</dbReference>